<feature type="compositionally biased region" description="Basic residues" evidence="1">
    <location>
        <begin position="57"/>
        <end position="67"/>
    </location>
</feature>
<organism evidence="2">
    <name type="scientific">Oryza nivara</name>
    <name type="common">Indian wild rice</name>
    <name type="synonym">Oryza sativa f. spontanea</name>
    <dbReference type="NCBI Taxonomy" id="4536"/>
    <lineage>
        <taxon>Eukaryota</taxon>
        <taxon>Viridiplantae</taxon>
        <taxon>Streptophyta</taxon>
        <taxon>Embryophyta</taxon>
        <taxon>Tracheophyta</taxon>
        <taxon>Spermatophyta</taxon>
        <taxon>Magnoliopsida</taxon>
        <taxon>Liliopsida</taxon>
        <taxon>Poales</taxon>
        <taxon>Poaceae</taxon>
        <taxon>BOP clade</taxon>
        <taxon>Oryzoideae</taxon>
        <taxon>Oryzeae</taxon>
        <taxon>Oryzinae</taxon>
        <taxon>Oryza</taxon>
    </lineage>
</organism>
<protein>
    <submittedName>
        <fullName evidence="2">Uncharacterized protein</fullName>
    </submittedName>
</protein>
<dbReference type="EnsemblPlants" id="ONIVA01G48760.1">
    <property type="protein sequence ID" value="ONIVA01G48760.1"/>
    <property type="gene ID" value="ONIVA01G48760"/>
</dbReference>
<dbReference type="Proteomes" id="UP000006591">
    <property type="component" value="Chromosome 1"/>
</dbReference>
<dbReference type="AlphaFoldDB" id="A0A0E0FYC1"/>
<dbReference type="HOGENOM" id="CLU_1899549_0_0_1"/>
<name>A0A0E0FYC1_ORYNI</name>
<sequence>MGLYYIHPNFLLQPQRTELILGVRRCHANGATVSDRYRHKAHIAHIWIWQKCRCSRGTRFRSRRTGRRAATTWPRTGTPPRPRTPASRRRTCSRTGPPRRRRRRHNPVAARRRRQHGRRNHQQRRSYANLACGH</sequence>
<accession>A0A0E0FYC1</accession>
<reference evidence="2" key="1">
    <citation type="submission" date="2015-04" db="UniProtKB">
        <authorList>
            <consortium name="EnsemblPlants"/>
        </authorList>
    </citation>
    <scope>IDENTIFICATION</scope>
    <source>
        <strain evidence="2">SL10</strain>
    </source>
</reference>
<keyword evidence="3" id="KW-1185">Reference proteome</keyword>
<feature type="compositionally biased region" description="Basic residues" evidence="1">
    <location>
        <begin position="86"/>
        <end position="124"/>
    </location>
</feature>
<evidence type="ECO:0000313" key="2">
    <source>
        <dbReference type="EnsemblPlants" id="ONIVA01G48760.1"/>
    </source>
</evidence>
<evidence type="ECO:0000313" key="3">
    <source>
        <dbReference type="Proteomes" id="UP000006591"/>
    </source>
</evidence>
<feature type="region of interest" description="Disordered" evidence="1">
    <location>
        <begin position="57"/>
        <end position="134"/>
    </location>
</feature>
<dbReference type="Gramene" id="ONIVA01G48760.1">
    <property type="protein sequence ID" value="ONIVA01G48760.1"/>
    <property type="gene ID" value="ONIVA01G48760"/>
</dbReference>
<reference evidence="2" key="2">
    <citation type="submission" date="2018-04" db="EMBL/GenBank/DDBJ databases">
        <title>OnivRS2 (Oryza nivara Reference Sequence Version 2).</title>
        <authorList>
            <person name="Zhang J."/>
            <person name="Kudrna D."/>
            <person name="Lee S."/>
            <person name="Talag J."/>
            <person name="Rajasekar S."/>
            <person name="Welchert J."/>
            <person name="Hsing Y.-I."/>
            <person name="Wing R.A."/>
        </authorList>
    </citation>
    <scope>NUCLEOTIDE SEQUENCE [LARGE SCALE GENOMIC DNA]</scope>
</reference>
<proteinExistence type="predicted"/>
<evidence type="ECO:0000256" key="1">
    <source>
        <dbReference type="SAM" id="MobiDB-lite"/>
    </source>
</evidence>